<dbReference type="AlphaFoldDB" id="A0A1D8B3N9"/>
<evidence type="ECO:0000313" key="2">
    <source>
        <dbReference type="EMBL" id="AOS47746.1"/>
    </source>
</evidence>
<dbReference type="EMBL" id="CP017298">
    <property type="protein sequence ID" value="AOS47746.1"/>
    <property type="molecule type" value="Genomic_DNA"/>
</dbReference>
<evidence type="ECO:0000256" key="1">
    <source>
        <dbReference type="SAM" id="MobiDB-lite"/>
    </source>
</evidence>
<gene>
    <name evidence="2" type="ORF">BH719_07750</name>
</gene>
<keyword evidence="3" id="KW-1185">Reference proteome</keyword>
<feature type="compositionally biased region" description="Gly residues" evidence="1">
    <location>
        <begin position="214"/>
        <end position="255"/>
    </location>
</feature>
<proteinExistence type="predicted"/>
<feature type="region of interest" description="Disordered" evidence="1">
    <location>
        <begin position="181"/>
        <end position="255"/>
    </location>
</feature>
<name>A0A1D8B3N9_9ACTO</name>
<dbReference type="KEGG" id="phon:BH719_07750"/>
<protein>
    <submittedName>
        <fullName evidence="2">Uncharacterized protein</fullName>
    </submittedName>
</protein>
<feature type="non-terminal residue" evidence="2">
    <location>
        <position position="352"/>
    </location>
</feature>
<sequence>MKRRAHGSFFERLRAVSDLRYDDSADEAAYQVVLDEIGECERLVRAYESANGYHSEQVRSAISEWARAFLADLGATRDQLRDGHDVVVQARGVMRQARDLFQANVSDELLTGAERGWRAAADVVGAVATVVAPLGGALCLLGAETYFSSLAEERHREREEYCQNVIEQMNASLNEGAGRMQGVIDKGGEANDSRISTKHPAAAPLPQIVDPNLGGPGGAGSGAGAPGGADGSGGGLGGDGSTGAGGDGSAGGGVLAGRDWASEGFARPGAVQDPPPYARLSDVDGVGLVGRPVNQTVTPNGLVGGYAPPSAVHASDPRWDPSYRIPHDAIGVGRAASSGALGALAGGAAVSA</sequence>
<evidence type="ECO:0000313" key="3">
    <source>
        <dbReference type="Proteomes" id="UP000095214"/>
    </source>
</evidence>
<reference evidence="2 3" key="1">
    <citation type="submission" date="2016-09" db="EMBL/GenBank/DDBJ databases">
        <title>Complete genome sequence of Actinomyces hongkongensis HKU8.</title>
        <authorList>
            <person name="Gao Y.-X."/>
            <person name="Zhou Y.-Y."/>
            <person name="Xie Y."/>
            <person name="Wang M."/>
            <person name="Wang S.-J."/>
            <person name="Shen S.-G."/>
        </authorList>
    </citation>
    <scope>NUCLEOTIDE SEQUENCE [LARGE SCALE GENOMIC DNA]</scope>
    <source>
        <strain evidence="2 3">HKU8</strain>
    </source>
</reference>
<organism evidence="2 3">
    <name type="scientific">Pauljensenia hongkongensis</name>
    <dbReference type="NCBI Taxonomy" id="178339"/>
    <lineage>
        <taxon>Bacteria</taxon>
        <taxon>Bacillati</taxon>
        <taxon>Actinomycetota</taxon>
        <taxon>Actinomycetes</taxon>
        <taxon>Actinomycetales</taxon>
        <taxon>Actinomycetaceae</taxon>
        <taxon>Pauljensenia</taxon>
    </lineage>
</organism>
<dbReference type="Proteomes" id="UP000095214">
    <property type="component" value="Chromosome"/>
</dbReference>
<accession>A0A1D8B3N9</accession>